<dbReference type="InterPro" id="IPR038883">
    <property type="entry name" value="AN11006-like"/>
</dbReference>
<sequence>MKDLMKELEGMTLNPQSTPKPFNFFGLPYELRLKVYDYLLLLPSTIDLDPSNYRTVAPKFRVFFVCHRMHEETYRVFYGRNTFRLFPIHGRFFNHKKPLLARLPPRYIAAITRLELRLGPGWNKPGRGWVVDERLQLQHAVKVRVLRIFVEMDPASTTYGMILGSWRVSPNFFTGFSVGLVRRVVAEIGSLRDVEMDTWDSLDREGSPLLDALVEEAKVSGKTVTWVPENKAVAKASSNEAVLSALRLVRVSVRE</sequence>
<evidence type="ECO:0000313" key="1">
    <source>
        <dbReference type="EMBL" id="KAF2002069.1"/>
    </source>
</evidence>
<dbReference type="PANTHER" id="PTHR42085:SF2">
    <property type="entry name" value="F-BOX DOMAIN-CONTAINING PROTEIN"/>
    <property type="match status" value="1"/>
</dbReference>
<dbReference type="Proteomes" id="UP000799779">
    <property type="component" value="Unassembled WGS sequence"/>
</dbReference>
<protein>
    <recommendedName>
        <fullName evidence="3">F-box domain-containing protein</fullName>
    </recommendedName>
</protein>
<accession>A0A6A5WMT7</accession>
<evidence type="ECO:0000313" key="2">
    <source>
        <dbReference type="Proteomes" id="UP000799779"/>
    </source>
</evidence>
<reference evidence="1" key="1">
    <citation type="journal article" date="2020" name="Stud. Mycol.">
        <title>101 Dothideomycetes genomes: a test case for predicting lifestyles and emergence of pathogens.</title>
        <authorList>
            <person name="Haridas S."/>
            <person name="Albert R."/>
            <person name="Binder M."/>
            <person name="Bloem J."/>
            <person name="Labutti K."/>
            <person name="Salamov A."/>
            <person name="Andreopoulos B."/>
            <person name="Baker S."/>
            <person name="Barry K."/>
            <person name="Bills G."/>
            <person name="Bluhm B."/>
            <person name="Cannon C."/>
            <person name="Castanera R."/>
            <person name="Culley D."/>
            <person name="Daum C."/>
            <person name="Ezra D."/>
            <person name="Gonzalez J."/>
            <person name="Henrissat B."/>
            <person name="Kuo A."/>
            <person name="Liang C."/>
            <person name="Lipzen A."/>
            <person name="Lutzoni F."/>
            <person name="Magnuson J."/>
            <person name="Mondo S."/>
            <person name="Nolan M."/>
            <person name="Ohm R."/>
            <person name="Pangilinan J."/>
            <person name="Park H.-J."/>
            <person name="Ramirez L."/>
            <person name="Alfaro M."/>
            <person name="Sun H."/>
            <person name="Tritt A."/>
            <person name="Yoshinaga Y."/>
            <person name="Zwiers L.-H."/>
            <person name="Turgeon B."/>
            <person name="Goodwin S."/>
            <person name="Spatafora J."/>
            <person name="Crous P."/>
            <person name="Grigoriev I."/>
        </authorList>
    </citation>
    <scope>NUCLEOTIDE SEQUENCE</scope>
    <source>
        <strain evidence="1">CBS 123094</strain>
    </source>
</reference>
<dbReference type="OrthoDB" id="5372935at2759"/>
<gene>
    <name evidence="1" type="ORF">P154DRAFT_521227</name>
</gene>
<evidence type="ECO:0008006" key="3">
    <source>
        <dbReference type="Google" id="ProtNLM"/>
    </source>
</evidence>
<dbReference type="PANTHER" id="PTHR42085">
    <property type="entry name" value="F-BOX DOMAIN-CONTAINING PROTEIN"/>
    <property type="match status" value="1"/>
</dbReference>
<dbReference type="EMBL" id="ML977579">
    <property type="protein sequence ID" value="KAF2002069.1"/>
    <property type="molecule type" value="Genomic_DNA"/>
</dbReference>
<dbReference type="AlphaFoldDB" id="A0A6A5WMT7"/>
<name>A0A6A5WMT7_9PLEO</name>
<keyword evidence="2" id="KW-1185">Reference proteome</keyword>
<organism evidence="1 2">
    <name type="scientific">Amniculicola lignicola CBS 123094</name>
    <dbReference type="NCBI Taxonomy" id="1392246"/>
    <lineage>
        <taxon>Eukaryota</taxon>
        <taxon>Fungi</taxon>
        <taxon>Dikarya</taxon>
        <taxon>Ascomycota</taxon>
        <taxon>Pezizomycotina</taxon>
        <taxon>Dothideomycetes</taxon>
        <taxon>Pleosporomycetidae</taxon>
        <taxon>Pleosporales</taxon>
        <taxon>Amniculicolaceae</taxon>
        <taxon>Amniculicola</taxon>
    </lineage>
</organism>
<proteinExistence type="predicted"/>